<evidence type="ECO:0000256" key="2">
    <source>
        <dbReference type="ARBA" id="ARBA00022448"/>
    </source>
</evidence>
<dbReference type="InterPro" id="IPR000515">
    <property type="entry name" value="MetI-like"/>
</dbReference>
<keyword evidence="5 7" id="KW-1133">Transmembrane helix</keyword>
<keyword evidence="6 7" id="KW-0472">Membrane</keyword>
<keyword evidence="2 7" id="KW-0813">Transport</keyword>
<evidence type="ECO:0000313" key="10">
    <source>
        <dbReference type="Proteomes" id="UP000001917"/>
    </source>
</evidence>
<gene>
    <name evidence="9" type="ordered locus">Aaci_0796</name>
</gene>
<dbReference type="InterPro" id="IPR051393">
    <property type="entry name" value="ABC_transporter_permease"/>
</dbReference>
<dbReference type="Proteomes" id="UP000001917">
    <property type="component" value="Chromosome"/>
</dbReference>
<dbReference type="STRING" id="521098.Aaci_0796"/>
<keyword evidence="4 7" id="KW-0812">Transmembrane</keyword>
<feature type="transmembrane region" description="Helical" evidence="7">
    <location>
        <begin position="187"/>
        <end position="205"/>
    </location>
</feature>
<comment type="subcellular location">
    <subcellularLocation>
        <location evidence="1 7">Cell membrane</location>
        <topology evidence="1 7">Multi-pass membrane protein</topology>
    </subcellularLocation>
</comment>
<feature type="transmembrane region" description="Helical" evidence="7">
    <location>
        <begin position="280"/>
        <end position="303"/>
    </location>
</feature>
<evidence type="ECO:0000256" key="3">
    <source>
        <dbReference type="ARBA" id="ARBA00022475"/>
    </source>
</evidence>
<accession>C8WU76</accession>
<dbReference type="HOGENOM" id="CLU_016047_0_2_9"/>
<evidence type="ECO:0000256" key="5">
    <source>
        <dbReference type="ARBA" id="ARBA00022989"/>
    </source>
</evidence>
<organism evidence="9 10">
    <name type="scientific">Alicyclobacillus acidocaldarius subsp. acidocaldarius (strain ATCC 27009 / DSM 446 / BCRC 14685 / JCM 5260 / KCTC 1825 / NBRC 15652 / NCIMB 11725 / NRRL B-14509 / 104-IA)</name>
    <name type="common">Bacillus acidocaldarius</name>
    <dbReference type="NCBI Taxonomy" id="521098"/>
    <lineage>
        <taxon>Bacteria</taxon>
        <taxon>Bacillati</taxon>
        <taxon>Bacillota</taxon>
        <taxon>Bacilli</taxon>
        <taxon>Bacillales</taxon>
        <taxon>Alicyclobacillaceae</taxon>
        <taxon>Alicyclobacillus</taxon>
    </lineage>
</organism>
<feature type="transmembrane region" description="Helical" evidence="7">
    <location>
        <begin position="91"/>
        <end position="112"/>
    </location>
</feature>
<feature type="domain" description="ABC transmembrane type-1" evidence="8">
    <location>
        <begin position="87"/>
        <end position="299"/>
    </location>
</feature>
<dbReference type="eggNOG" id="COG1175">
    <property type="taxonomic scope" value="Bacteria"/>
</dbReference>
<dbReference type="Pfam" id="PF00528">
    <property type="entry name" value="BPD_transp_1"/>
    <property type="match status" value="1"/>
</dbReference>
<name>C8WU76_ALIAD</name>
<dbReference type="GO" id="GO:0005886">
    <property type="term" value="C:plasma membrane"/>
    <property type="evidence" value="ECO:0007669"/>
    <property type="project" value="UniProtKB-SubCell"/>
</dbReference>
<evidence type="ECO:0000256" key="7">
    <source>
        <dbReference type="RuleBase" id="RU363032"/>
    </source>
</evidence>
<protein>
    <submittedName>
        <fullName evidence="9">Binding-protein-dependent transport systems inner membrane component</fullName>
    </submittedName>
</protein>
<reference evidence="9 10" key="2">
    <citation type="journal article" date="2010" name="Stand. Genomic Sci.">
        <title>Complete genome sequence of Alicyclobacillus acidocaldarius type strain (104-IA).</title>
        <authorList>
            <person name="Mavromatis K."/>
            <person name="Sikorski J."/>
            <person name="Lapidus A."/>
            <person name="Glavina Del Rio T."/>
            <person name="Copeland A."/>
            <person name="Tice H."/>
            <person name="Cheng J.F."/>
            <person name="Lucas S."/>
            <person name="Chen F."/>
            <person name="Nolan M."/>
            <person name="Bruce D."/>
            <person name="Goodwin L."/>
            <person name="Pitluck S."/>
            <person name="Ivanova N."/>
            <person name="Ovchinnikova G."/>
            <person name="Pati A."/>
            <person name="Chen A."/>
            <person name="Palaniappan K."/>
            <person name="Land M."/>
            <person name="Hauser L."/>
            <person name="Chang Y.J."/>
            <person name="Jeffries C.D."/>
            <person name="Chain P."/>
            <person name="Meincke L."/>
            <person name="Sims D."/>
            <person name="Chertkov O."/>
            <person name="Han C."/>
            <person name="Brettin T."/>
            <person name="Detter J.C."/>
            <person name="Wahrenburg C."/>
            <person name="Rohde M."/>
            <person name="Pukall R."/>
            <person name="Goker M."/>
            <person name="Bristow J."/>
            <person name="Eisen J.A."/>
            <person name="Markowitz V."/>
            <person name="Hugenholtz P."/>
            <person name="Klenk H.P."/>
            <person name="Kyrpides N.C."/>
        </authorList>
    </citation>
    <scope>NUCLEOTIDE SEQUENCE [LARGE SCALE GENOMIC DNA]</scope>
    <source>
        <strain evidence="10">ATCC 27009 / DSM 446 / BCRC 14685 / JCM 5260 / KCTC 1825 / NBRC 15652 / NCIMB 11725 / NRRL B-14509 / 104-IA</strain>
    </source>
</reference>
<proteinExistence type="inferred from homology"/>
<evidence type="ECO:0000256" key="1">
    <source>
        <dbReference type="ARBA" id="ARBA00004651"/>
    </source>
</evidence>
<feature type="transmembrane region" description="Helical" evidence="7">
    <location>
        <begin position="124"/>
        <end position="144"/>
    </location>
</feature>
<dbReference type="PANTHER" id="PTHR30193">
    <property type="entry name" value="ABC TRANSPORTER PERMEASE PROTEIN"/>
    <property type="match status" value="1"/>
</dbReference>
<keyword evidence="3" id="KW-1003">Cell membrane</keyword>
<dbReference type="InterPro" id="IPR035906">
    <property type="entry name" value="MetI-like_sf"/>
</dbReference>
<feature type="transmembrane region" description="Helical" evidence="7">
    <location>
        <begin position="226"/>
        <end position="246"/>
    </location>
</feature>
<evidence type="ECO:0000313" key="9">
    <source>
        <dbReference type="EMBL" id="ACV57839.1"/>
    </source>
</evidence>
<evidence type="ECO:0000259" key="8">
    <source>
        <dbReference type="PROSITE" id="PS50928"/>
    </source>
</evidence>
<comment type="similarity">
    <text evidence="7">Belongs to the binding-protein-dependent transport system permease family.</text>
</comment>
<dbReference type="PROSITE" id="PS50928">
    <property type="entry name" value="ABC_TM1"/>
    <property type="match status" value="1"/>
</dbReference>
<dbReference type="AlphaFoldDB" id="C8WU76"/>
<dbReference type="CDD" id="cd06261">
    <property type="entry name" value="TM_PBP2"/>
    <property type="match status" value="1"/>
</dbReference>
<feature type="transmembrane region" description="Helical" evidence="7">
    <location>
        <begin position="31"/>
        <end position="58"/>
    </location>
</feature>
<dbReference type="Gene3D" id="1.10.3720.10">
    <property type="entry name" value="MetI-like"/>
    <property type="match status" value="1"/>
</dbReference>
<reference evidence="10" key="1">
    <citation type="submission" date="2009-09" db="EMBL/GenBank/DDBJ databases">
        <title>The complete chromosome of Alicyclobacillus acidocaldarius subsp. acidocaldarius DSM 446.</title>
        <authorList>
            <consortium name="US DOE Joint Genome Institute (JGI-PGF)"/>
            <person name="Lucas S."/>
            <person name="Copeland A."/>
            <person name="Lapidus A."/>
            <person name="Glavina del Rio T."/>
            <person name="Dalin E."/>
            <person name="Tice H."/>
            <person name="Bruce D."/>
            <person name="Goodwin L."/>
            <person name="Pitluck S."/>
            <person name="Kyrpides N."/>
            <person name="Mavromatis K."/>
            <person name="Ivanova N."/>
            <person name="Ovchinnikova G."/>
            <person name="Chertkov O."/>
            <person name="Sims D."/>
            <person name="Brettin T."/>
            <person name="Detter J.C."/>
            <person name="Han C."/>
            <person name="Larimer F."/>
            <person name="Land M."/>
            <person name="Hauser L."/>
            <person name="Markowitz V."/>
            <person name="Cheng J.-F."/>
            <person name="Hugenholtz P."/>
            <person name="Woyke T."/>
            <person name="Wu D."/>
            <person name="Pukall R."/>
            <person name="Klenk H.-P."/>
            <person name="Eisen J.A."/>
        </authorList>
    </citation>
    <scope>NUCLEOTIDE SEQUENCE [LARGE SCALE GENOMIC DNA]</scope>
    <source>
        <strain evidence="10">ATCC 27009 / DSM 446 / BCRC 14685 / JCM 5260 / KCTC 1825 / NBRC 15652 / NCIMB 11725 / NRRL B-14509 / 104-IA</strain>
    </source>
</reference>
<evidence type="ECO:0000256" key="4">
    <source>
        <dbReference type="ARBA" id="ARBA00022692"/>
    </source>
</evidence>
<dbReference type="KEGG" id="aac:Aaci_0796"/>
<dbReference type="GO" id="GO:0055085">
    <property type="term" value="P:transmembrane transport"/>
    <property type="evidence" value="ECO:0007669"/>
    <property type="project" value="InterPro"/>
</dbReference>
<dbReference type="PANTHER" id="PTHR30193:SF37">
    <property type="entry name" value="INNER MEMBRANE ABC TRANSPORTER PERMEASE PROTEIN YCJO"/>
    <property type="match status" value="1"/>
</dbReference>
<sequence>MRIMGIDASARLTRQVETNASYNIGRRLAPYAFIFPSFIGVLAFLLVPAVAVLIISLFNWNMLSPPKFVGLRNYLDIFQDPLALHSMLVTVYYVLLNIPVQTVLAILLALLLNRRLPGMGMFRAFFVLPWLAMPVAISVVWNLIFDPTNGVLNDVLTAVGLHPQQWLSSPVEALPCVAAVNIWQWTGYNMLFFLAGLQSIPSHLYEAANIDGAGRLRKFFSITLPLLRPTLLFVLITSVIGSFQVFDTVYVMTQGGPGTATNVYNYYIFQQGFQFFHMGYAAALSVILFVVILLVTLIQFRFVGKGATYDMS</sequence>
<keyword evidence="10" id="KW-1185">Reference proteome</keyword>
<evidence type="ECO:0000256" key="6">
    <source>
        <dbReference type="ARBA" id="ARBA00023136"/>
    </source>
</evidence>
<dbReference type="SUPFAM" id="SSF161098">
    <property type="entry name" value="MetI-like"/>
    <property type="match status" value="1"/>
</dbReference>
<dbReference type="EMBL" id="CP001727">
    <property type="protein sequence ID" value="ACV57839.1"/>
    <property type="molecule type" value="Genomic_DNA"/>
</dbReference>